<evidence type="ECO:0000256" key="12">
    <source>
        <dbReference type="RuleBase" id="RU365062"/>
    </source>
</evidence>
<dbReference type="GO" id="GO:0005741">
    <property type="term" value="C:mitochondrial outer membrane"/>
    <property type="evidence" value="ECO:0007669"/>
    <property type="project" value="UniProtKB-SubCell"/>
</dbReference>
<keyword evidence="3" id="KW-0808">Transferase</keyword>
<evidence type="ECO:0000313" key="14">
    <source>
        <dbReference type="EMBL" id="KAK4535607.1"/>
    </source>
</evidence>
<dbReference type="CDD" id="cd07989">
    <property type="entry name" value="LPLAT_AGPAT-like"/>
    <property type="match status" value="1"/>
</dbReference>
<dbReference type="PRINTS" id="PR00979">
    <property type="entry name" value="TAFAZZIN"/>
</dbReference>
<dbReference type="GO" id="GO:0005743">
    <property type="term" value="C:mitochondrial inner membrane"/>
    <property type="evidence" value="ECO:0007669"/>
    <property type="project" value="UniProtKB-SubCell"/>
</dbReference>
<gene>
    <name evidence="14" type="ORF">CDCA_CDCA05G1632</name>
</gene>
<proteinExistence type="inferred from homology"/>
<sequence length="463" mass="49889">MSAGESNPLGGNCPCGEGRGHDATNHRAGGGWLLVDRLVDKWWQGGHRSVFGGPVCEGGDPTEAGVAECPAAPAASSSSHPPRPSPSIFQLLLHSAMRRAVSDDTPWAPVATSLTSPDAYRPTLPSLPPLPAIAPSRPAPVPPSYRPLDPGSGHSLCNAAVVATVGFTGKLLMSGLQRIHAYNLDRLHRLITDRSPGTPLLTVSNHKSVMDDPFLLASLLPPRLLLRPARMRYSMCAVDICFRSEFLNRFFIAGKVLPIRRGAGLQQPELARAAEKLARGEWLHVYPEGKVNQHCLGLIRHGIGKLIALASAWREEPVPDMLIVPMYHEGMEHVMPQDDESNELVSMVPRIGRDIFVIVGEPFSVREIVRRRAAQVAAAVASVRTSPPEMAVAAAASGDNGESTALTLTLPESASRDITEPLELYEEICDVIAAELAALRDELRARVRAELGIDIKRVLGAYD</sequence>
<dbReference type="SMART" id="SM00563">
    <property type="entry name" value="PlsC"/>
    <property type="match status" value="1"/>
</dbReference>
<evidence type="ECO:0000313" key="15">
    <source>
        <dbReference type="Proteomes" id="UP001301350"/>
    </source>
</evidence>
<keyword evidence="4" id="KW-1000">Mitochondrion outer membrane</keyword>
<reference evidence="14 15" key="1">
    <citation type="submission" date="2022-07" db="EMBL/GenBank/DDBJ databases">
        <title>Genome-wide signatures of adaptation to extreme environments.</title>
        <authorList>
            <person name="Cho C.H."/>
            <person name="Yoon H.S."/>
        </authorList>
    </citation>
    <scope>NUCLEOTIDE SEQUENCE [LARGE SCALE GENOMIC DNA]</scope>
    <source>
        <strain evidence="14 15">DBV 063 E5</strain>
    </source>
</reference>
<evidence type="ECO:0000256" key="2">
    <source>
        <dbReference type="ARBA" id="ARBA00010524"/>
    </source>
</evidence>
<evidence type="ECO:0000256" key="8">
    <source>
        <dbReference type="ARBA" id="ARBA00023136"/>
    </source>
</evidence>
<protein>
    <recommendedName>
        <fullName evidence="12">Tafazzin family protein</fullName>
    </recommendedName>
</protein>
<evidence type="ECO:0000256" key="4">
    <source>
        <dbReference type="ARBA" id="ARBA00022787"/>
    </source>
</evidence>
<dbReference type="GO" id="GO:0008374">
    <property type="term" value="F:O-acyltransferase activity"/>
    <property type="evidence" value="ECO:0007669"/>
    <property type="project" value="TreeGrafter"/>
</dbReference>
<evidence type="ECO:0000256" key="6">
    <source>
        <dbReference type="ARBA" id="ARBA00023098"/>
    </source>
</evidence>
<dbReference type="PANTHER" id="PTHR12497">
    <property type="entry name" value="TAZ PROTEIN TAFAZZIN"/>
    <property type="match status" value="1"/>
</dbReference>
<evidence type="ECO:0000256" key="9">
    <source>
        <dbReference type="ARBA" id="ARBA00023315"/>
    </source>
</evidence>
<keyword evidence="9" id="KW-0012">Acyltransferase</keyword>
<evidence type="ECO:0000256" key="11">
    <source>
        <dbReference type="ARBA" id="ARBA00047906"/>
    </source>
</evidence>
<dbReference type="EMBL" id="JANCYW010000005">
    <property type="protein sequence ID" value="KAK4535607.1"/>
    <property type="molecule type" value="Genomic_DNA"/>
</dbReference>
<evidence type="ECO:0000256" key="10">
    <source>
        <dbReference type="ARBA" id="ARBA00024323"/>
    </source>
</evidence>
<evidence type="ECO:0000256" key="7">
    <source>
        <dbReference type="ARBA" id="ARBA00023128"/>
    </source>
</evidence>
<feature type="domain" description="Phospholipid/glycerol acyltransferase" evidence="13">
    <location>
        <begin position="200"/>
        <end position="331"/>
    </location>
</feature>
<keyword evidence="6" id="KW-0443">Lipid metabolism</keyword>
<dbReference type="GO" id="GO:0006644">
    <property type="term" value="P:phospholipid metabolic process"/>
    <property type="evidence" value="ECO:0007669"/>
    <property type="project" value="InterPro"/>
</dbReference>
<organism evidence="14 15">
    <name type="scientific">Cyanidium caldarium</name>
    <name type="common">Red alga</name>
    <dbReference type="NCBI Taxonomy" id="2771"/>
    <lineage>
        <taxon>Eukaryota</taxon>
        <taxon>Rhodophyta</taxon>
        <taxon>Bangiophyceae</taxon>
        <taxon>Cyanidiales</taxon>
        <taxon>Cyanidiaceae</taxon>
        <taxon>Cyanidium</taxon>
    </lineage>
</organism>
<dbReference type="Pfam" id="PF01553">
    <property type="entry name" value="Acyltransferase"/>
    <property type="match status" value="1"/>
</dbReference>
<keyword evidence="15" id="KW-1185">Reference proteome</keyword>
<evidence type="ECO:0000256" key="3">
    <source>
        <dbReference type="ARBA" id="ARBA00022679"/>
    </source>
</evidence>
<comment type="caution">
    <text evidence="14">The sequence shown here is derived from an EMBL/GenBank/DDBJ whole genome shotgun (WGS) entry which is preliminary data.</text>
</comment>
<evidence type="ECO:0000256" key="1">
    <source>
        <dbReference type="ARBA" id="ARBA00004137"/>
    </source>
</evidence>
<keyword evidence="5" id="KW-0999">Mitochondrion inner membrane</keyword>
<dbReference type="AlphaFoldDB" id="A0AAV9ITF3"/>
<accession>A0AAV9ITF3</accession>
<comment type="subcellular location">
    <subcellularLocation>
        <location evidence="1">Mitochondrion inner membrane</location>
        <topology evidence="1">Peripheral membrane protein</topology>
        <orientation evidence="1">Intermembrane side</orientation>
    </subcellularLocation>
    <subcellularLocation>
        <location evidence="10">Mitochondrion outer membrane</location>
        <topology evidence="10">Peripheral membrane protein</topology>
        <orientation evidence="10">Intermembrane side</orientation>
    </subcellularLocation>
</comment>
<comment type="catalytic activity">
    <reaction evidence="11">
        <text>1'-[1,2-diacyl-sn-glycero-3-phospho],3'-[1-acyl-sn-glycero-3-phospho]-glycerol + a 1,2-diacyl-sn-glycero-3-phosphocholine = a cardiolipin + a 1-acyl-sn-glycero-3-phosphocholine</text>
        <dbReference type="Rhea" id="RHEA:33731"/>
        <dbReference type="ChEBI" id="CHEBI:57643"/>
        <dbReference type="ChEBI" id="CHEBI:58168"/>
        <dbReference type="ChEBI" id="CHEBI:62237"/>
        <dbReference type="ChEBI" id="CHEBI:64743"/>
    </reaction>
    <physiologicalReaction direction="left-to-right" evidence="11">
        <dbReference type="Rhea" id="RHEA:33732"/>
    </physiologicalReaction>
    <physiologicalReaction direction="right-to-left" evidence="11">
        <dbReference type="Rhea" id="RHEA:33733"/>
    </physiologicalReaction>
</comment>
<keyword evidence="8" id="KW-0472">Membrane</keyword>
<comment type="similarity">
    <text evidence="2 12">Belongs to the taffazin family.</text>
</comment>
<evidence type="ECO:0000259" key="13">
    <source>
        <dbReference type="SMART" id="SM00563"/>
    </source>
</evidence>
<dbReference type="Proteomes" id="UP001301350">
    <property type="component" value="Unassembled WGS sequence"/>
</dbReference>
<name>A0AAV9ITF3_CYACA</name>
<keyword evidence="7" id="KW-0496">Mitochondrion</keyword>
<evidence type="ECO:0000256" key="5">
    <source>
        <dbReference type="ARBA" id="ARBA00022792"/>
    </source>
</evidence>
<dbReference type="InterPro" id="IPR002123">
    <property type="entry name" value="Plipid/glycerol_acylTrfase"/>
</dbReference>
<dbReference type="PANTHER" id="PTHR12497:SF0">
    <property type="entry name" value="TAFAZZIN"/>
    <property type="match status" value="1"/>
</dbReference>
<dbReference type="InterPro" id="IPR000872">
    <property type="entry name" value="Tafazzin"/>
</dbReference>
<dbReference type="SUPFAM" id="SSF69593">
    <property type="entry name" value="Glycerol-3-phosphate (1)-acyltransferase"/>
    <property type="match status" value="1"/>
</dbReference>